<dbReference type="UniPathway" id="UPA00262">
    <property type="reaction ID" value="UER00211"/>
</dbReference>
<dbReference type="CDD" id="cd11642">
    <property type="entry name" value="SUMT"/>
    <property type="match status" value="1"/>
</dbReference>
<dbReference type="NCBIfam" id="TIGR01469">
    <property type="entry name" value="cobA_cysG_Cterm"/>
    <property type="match status" value="1"/>
</dbReference>
<dbReference type="OrthoDB" id="9815856at2"/>
<dbReference type="FunFam" id="3.40.1010.10:FF:000001">
    <property type="entry name" value="Siroheme synthase"/>
    <property type="match status" value="1"/>
</dbReference>
<dbReference type="RefSeq" id="WP_004073855.1">
    <property type="nucleotide sequence ID" value="NZ_CM001488.1"/>
</dbReference>
<dbReference type="InterPro" id="IPR014776">
    <property type="entry name" value="4pyrrole_Mease_sub2"/>
</dbReference>
<comment type="pathway">
    <text evidence="9">Cofactor biosynthesis; adenosylcobalamin biosynthesis; precorrin-2 from uroporphyrinogen III: step 1/1.</text>
</comment>
<feature type="domain" description="Tetrapyrrole methylase" evidence="11">
    <location>
        <begin position="7"/>
        <end position="219"/>
    </location>
</feature>
<dbReference type="Gene3D" id="3.30.950.10">
    <property type="entry name" value="Methyltransferase, Cobalt-precorrin-4 Transmethylase, Domain 2"/>
    <property type="match status" value="1"/>
</dbReference>
<dbReference type="InterPro" id="IPR003754">
    <property type="entry name" value="4pyrrol_synth_uPrphyn_synth"/>
</dbReference>
<dbReference type="Pfam" id="PF00590">
    <property type="entry name" value="TP_methylase"/>
    <property type="match status" value="1"/>
</dbReference>
<reference evidence="13 14" key="1">
    <citation type="submission" date="2011-09" db="EMBL/GenBank/DDBJ databases">
        <authorList>
            <consortium name="US DOE Joint Genome Institute (JGI-PGF)"/>
            <person name="Lucas S."/>
            <person name="Han J."/>
            <person name="Lapidus A."/>
            <person name="Cheng J.-F."/>
            <person name="Goodwin L."/>
            <person name="Pitluck S."/>
            <person name="Peters L."/>
            <person name="Land M.L."/>
            <person name="Hauser L."/>
            <person name="Orellana R."/>
            <person name="Lovley D."/>
            <person name="Woyke T.J."/>
        </authorList>
    </citation>
    <scope>NUCLEOTIDE SEQUENCE [LARGE SCALE GENOMIC DNA]</scope>
    <source>
        <strain evidence="13 14">2ac9</strain>
    </source>
</reference>
<accession>I5B4C7</accession>
<protein>
    <recommendedName>
        <fullName evidence="2">uroporphyrinogen-III C-methyltransferase</fullName>
        <ecNumber evidence="2">2.1.1.107</ecNumber>
    </recommendedName>
</protein>
<keyword evidence="6" id="KW-0949">S-adenosyl-L-methionine</keyword>
<dbReference type="InterPro" id="IPR014777">
    <property type="entry name" value="4pyrrole_Mease_sub1"/>
</dbReference>
<proteinExistence type="inferred from homology"/>
<name>I5B4C7_9BACT</name>
<evidence type="ECO:0000313" key="13">
    <source>
        <dbReference type="EMBL" id="EIM64340.1"/>
    </source>
</evidence>
<reference evidence="13 14" key="2">
    <citation type="submission" date="2012-02" db="EMBL/GenBank/DDBJ databases">
        <title>Improved High-Quality Draft sequence of Desulfobacter postgatei 2ac9.</title>
        <authorList>
            <consortium name="US DOE Joint Genome Institute"/>
            <person name="Lucas S."/>
            <person name="Han J."/>
            <person name="Lapidus A."/>
            <person name="Cheng J.-F."/>
            <person name="Goodwin L."/>
            <person name="Pitluck S."/>
            <person name="Peters L."/>
            <person name="Ovchinnikova G."/>
            <person name="Held B."/>
            <person name="Detter J.C."/>
            <person name="Han C."/>
            <person name="Tapia R."/>
            <person name="Land M."/>
            <person name="Hauser L."/>
            <person name="Kyrpides N."/>
            <person name="Ivanova N."/>
            <person name="Pagani I."/>
            <person name="Orellana R."/>
            <person name="Lovley D."/>
            <person name="Woyke T."/>
        </authorList>
    </citation>
    <scope>NUCLEOTIDE SEQUENCE [LARGE SCALE GENOMIC DNA]</scope>
    <source>
        <strain evidence="13 14">2ac9</strain>
    </source>
</reference>
<dbReference type="Gene3D" id="3.40.1010.10">
    <property type="entry name" value="Cobalt-precorrin-4 Transmethylase, Domain 1"/>
    <property type="match status" value="1"/>
</dbReference>
<dbReference type="FunFam" id="3.40.50.10090:FF:000001">
    <property type="entry name" value="Bifunctional uroporphyrinogen-III C-methyltransferase/uroporphyrinogen-III synthase"/>
    <property type="match status" value="1"/>
</dbReference>
<comment type="similarity">
    <text evidence="1 10">Belongs to the precorrin methyltransferase family.</text>
</comment>
<dbReference type="InterPro" id="IPR006366">
    <property type="entry name" value="CobA/CysG_C"/>
</dbReference>
<dbReference type="STRING" id="879212.DespoDRAFT_02492"/>
<evidence type="ECO:0000256" key="8">
    <source>
        <dbReference type="ARBA" id="ARBA00025705"/>
    </source>
</evidence>
<evidence type="ECO:0000256" key="7">
    <source>
        <dbReference type="ARBA" id="ARBA00023244"/>
    </source>
</evidence>
<evidence type="ECO:0000256" key="10">
    <source>
        <dbReference type="RuleBase" id="RU003960"/>
    </source>
</evidence>
<keyword evidence="5 10" id="KW-0808">Transferase</keyword>
<dbReference type="GO" id="GO:0009236">
    <property type="term" value="P:cobalamin biosynthetic process"/>
    <property type="evidence" value="ECO:0007669"/>
    <property type="project" value="UniProtKB-KW"/>
</dbReference>
<evidence type="ECO:0000256" key="5">
    <source>
        <dbReference type="ARBA" id="ARBA00022679"/>
    </source>
</evidence>
<dbReference type="PANTHER" id="PTHR45790:SF3">
    <property type="entry name" value="S-ADENOSYL-L-METHIONINE-DEPENDENT UROPORPHYRINOGEN III METHYLTRANSFERASE, CHLOROPLASTIC"/>
    <property type="match status" value="1"/>
</dbReference>
<dbReference type="eggNOG" id="COG0007">
    <property type="taxonomic scope" value="Bacteria"/>
</dbReference>
<dbReference type="GO" id="GO:0004852">
    <property type="term" value="F:uroporphyrinogen-III synthase activity"/>
    <property type="evidence" value="ECO:0007669"/>
    <property type="project" value="InterPro"/>
</dbReference>
<dbReference type="Proteomes" id="UP000005778">
    <property type="component" value="Chromosome"/>
</dbReference>
<keyword evidence="7" id="KW-0627">Porphyrin biosynthesis</keyword>
<evidence type="ECO:0000313" key="14">
    <source>
        <dbReference type="Proteomes" id="UP000005778"/>
    </source>
</evidence>
<dbReference type="PROSITE" id="PS00840">
    <property type="entry name" value="SUMT_2"/>
    <property type="match status" value="1"/>
</dbReference>
<dbReference type="InterPro" id="IPR000878">
    <property type="entry name" value="4pyrrol_Mease"/>
</dbReference>
<dbReference type="HOGENOM" id="CLU_011276_6_0_7"/>
<keyword evidence="3" id="KW-0169">Cobalamin biosynthesis</keyword>
<evidence type="ECO:0000259" key="11">
    <source>
        <dbReference type="Pfam" id="PF00590"/>
    </source>
</evidence>
<keyword evidence="14" id="KW-1185">Reference proteome</keyword>
<dbReference type="GO" id="GO:0004851">
    <property type="term" value="F:uroporphyrin-III C-methyltransferase activity"/>
    <property type="evidence" value="ECO:0007669"/>
    <property type="project" value="UniProtKB-EC"/>
</dbReference>
<dbReference type="GO" id="GO:0032259">
    <property type="term" value="P:methylation"/>
    <property type="evidence" value="ECO:0007669"/>
    <property type="project" value="UniProtKB-KW"/>
</dbReference>
<dbReference type="EMBL" id="CM001488">
    <property type="protein sequence ID" value="EIM64340.1"/>
    <property type="molecule type" value="Genomic_DNA"/>
</dbReference>
<dbReference type="FunFam" id="3.30.950.10:FF:000001">
    <property type="entry name" value="Siroheme synthase"/>
    <property type="match status" value="1"/>
</dbReference>
<dbReference type="CDD" id="cd06578">
    <property type="entry name" value="HemD"/>
    <property type="match status" value="1"/>
</dbReference>
<evidence type="ECO:0000256" key="1">
    <source>
        <dbReference type="ARBA" id="ARBA00005879"/>
    </source>
</evidence>
<dbReference type="Pfam" id="PF02602">
    <property type="entry name" value="HEM4"/>
    <property type="match status" value="1"/>
</dbReference>
<dbReference type="InterPro" id="IPR050161">
    <property type="entry name" value="Siro_Cobalamin_biosynth"/>
</dbReference>
<dbReference type="PANTHER" id="PTHR45790">
    <property type="entry name" value="SIROHEME SYNTHASE-RELATED"/>
    <property type="match status" value="1"/>
</dbReference>
<keyword evidence="4 10" id="KW-0489">Methyltransferase</keyword>
<gene>
    <name evidence="13" type="ORF">DespoDRAFT_02492</name>
</gene>
<dbReference type="AlphaFoldDB" id="I5B4C7"/>
<dbReference type="SUPFAM" id="SSF53790">
    <property type="entry name" value="Tetrapyrrole methylase"/>
    <property type="match status" value="1"/>
</dbReference>
<sequence length="516" mass="56224">MRQSRGKVYLIGAGPGDPGLITVKAKECIQSADVVVYDYLASPVLLDYAKKEAEIIYVGKKGGDHTLTQEKINLLLVEKAREGKSVARLKGGDPFVFGRGGEEAQELLSYGISYEVIPGVTSAVAAPAYAGIPVTHRDHTSFVSFITGHERPDKKESRMQWDIFAKSDATLVFLMGVKNLSNIVTKLMEHGKPSDTPVALVRWGTTTRQQTVTGTLDTIVDAVEKARLKSPAIIVVGHVVSLRDELAWFDKKPLFGKKIVITRARAQASGLVAELNRLGAQCIEIPTIKIAPPEDKNPLEAAIDHLDRYDWLVLTSVNGVKFFFDTLFEKGKDVRALGHLKFACIGPVTKERLADYGIISDILPETYQAESVVDAFSGLDMTGKKVLLPRAKKARTILPEQLTRMGALVDEVTAYETRLADEGKDLLIDMLKDRDIDAVTFTSSSTVTNFLTLLDGQNLPALLEGVILASIGPITSDTIRAKGLAPDIEADSFTIEGLIEALLEHYENVLPGVADN</sequence>
<dbReference type="Gene3D" id="3.40.50.10090">
    <property type="match status" value="2"/>
</dbReference>
<dbReference type="InterPro" id="IPR003043">
    <property type="entry name" value="Uropor_MeTrfase_CS"/>
</dbReference>
<dbReference type="SUPFAM" id="SSF69618">
    <property type="entry name" value="HemD-like"/>
    <property type="match status" value="1"/>
</dbReference>
<comment type="pathway">
    <text evidence="8">Porphyrin-containing compound metabolism; siroheme biosynthesis; precorrin-2 from uroporphyrinogen III: step 1/1.</text>
</comment>
<dbReference type="InterPro" id="IPR036108">
    <property type="entry name" value="4pyrrol_syn_uPrphyn_synt_sf"/>
</dbReference>
<evidence type="ECO:0000259" key="12">
    <source>
        <dbReference type="Pfam" id="PF02602"/>
    </source>
</evidence>
<feature type="domain" description="Tetrapyrrole biosynthesis uroporphyrinogen III synthase" evidence="12">
    <location>
        <begin position="271"/>
        <end position="500"/>
    </location>
</feature>
<dbReference type="PROSITE" id="PS00839">
    <property type="entry name" value="SUMT_1"/>
    <property type="match status" value="1"/>
</dbReference>
<dbReference type="NCBIfam" id="NF004790">
    <property type="entry name" value="PRK06136.1"/>
    <property type="match status" value="1"/>
</dbReference>
<evidence type="ECO:0000256" key="3">
    <source>
        <dbReference type="ARBA" id="ARBA00022573"/>
    </source>
</evidence>
<dbReference type="eggNOG" id="COG1587">
    <property type="taxonomic scope" value="Bacteria"/>
</dbReference>
<dbReference type="EC" id="2.1.1.107" evidence="2"/>
<dbReference type="GO" id="GO:0019354">
    <property type="term" value="P:siroheme biosynthetic process"/>
    <property type="evidence" value="ECO:0007669"/>
    <property type="project" value="UniProtKB-UniPathway"/>
</dbReference>
<evidence type="ECO:0000256" key="9">
    <source>
        <dbReference type="ARBA" id="ARBA00060548"/>
    </source>
</evidence>
<evidence type="ECO:0000256" key="6">
    <source>
        <dbReference type="ARBA" id="ARBA00022691"/>
    </source>
</evidence>
<evidence type="ECO:0000256" key="2">
    <source>
        <dbReference type="ARBA" id="ARBA00012162"/>
    </source>
</evidence>
<organism evidence="13 14">
    <name type="scientific">Desulfobacter postgatei 2ac9</name>
    <dbReference type="NCBI Taxonomy" id="879212"/>
    <lineage>
        <taxon>Bacteria</taxon>
        <taxon>Pseudomonadati</taxon>
        <taxon>Thermodesulfobacteriota</taxon>
        <taxon>Desulfobacteria</taxon>
        <taxon>Desulfobacterales</taxon>
        <taxon>Desulfobacteraceae</taxon>
        <taxon>Desulfobacter</taxon>
    </lineage>
</organism>
<dbReference type="InterPro" id="IPR035996">
    <property type="entry name" value="4pyrrol_Methylase_sf"/>
</dbReference>
<evidence type="ECO:0000256" key="4">
    <source>
        <dbReference type="ARBA" id="ARBA00022603"/>
    </source>
</evidence>